<dbReference type="InterPro" id="IPR038198">
    <property type="entry name" value="MukF_C_sf"/>
</dbReference>
<dbReference type="Proteomes" id="UP000254741">
    <property type="component" value="Unassembled WGS sequence"/>
</dbReference>
<dbReference type="Pfam" id="PF17193">
    <property type="entry name" value="MukF_C"/>
    <property type="match status" value="1"/>
</dbReference>
<proteinExistence type="predicted"/>
<organism evidence="2 3">
    <name type="scientific">Salmonella enterica subsp. arizonae</name>
    <dbReference type="NCBI Taxonomy" id="59203"/>
    <lineage>
        <taxon>Bacteria</taxon>
        <taxon>Pseudomonadati</taxon>
        <taxon>Pseudomonadota</taxon>
        <taxon>Gammaproteobacteria</taxon>
        <taxon>Enterobacterales</taxon>
        <taxon>Enterobacteriaceae</taxon>
        <taxon>Salmonella</taxon>
    </lineage>
</organism>
<dbReference type="EMBL" id="UGXG01000002">
    <property type="protein sequence ID" value="SUG48431.1"/>
    <property type="molecule type" value="Genomic_DNA"/>
</dbReference>
<evidence type="ECO:0000313" key="2">
    <source>
        <dbReference type="EMBL" id="SUG48431.1"/>
    </source>
</evidence>
<gene>
    <name evidence="2" type="primary">mukF3</name>
    <name evidence="2" type="ORF">NCTC8297_03732</name>
</gene>
<dbReference type="Gene3D" id="1.10.225.40">
    <property type="entry name" value="MukF, C-terminal domain"/>
    <property type="match status" value="1"/>
</dbReference>
<accession>A0A379TDB8</accession>
<sequence>MKSPGELPPDLEYEEFNEIREQLAAIIEEQLAIYKTRQTPLDLGLVVREYLAQYPPRASF</sequence>
<dbReference type="InterPro" id="IPR033441">
    <property type="entry name" value="MukF_C"/>
</dbReference>
<feature type="domain" description="Chromosome partition protein MukF C-terminal" evidence="1">
    <location>
        <begin position="5"/>
        <end position="59"/>
    </location>
</feature>
<protein>
    <submittedName>
        <fullName evidence="2">Chromosome partition protein mukF</fullName>
    </submittedName>
</protein>
<name>A0A379TDB8_SALER</name>
<evidence type="ECO:0000313" key="3">
    <source>
        <dbReference type="Proteomes" id="UP000254741"/>
    </source>
</evidence>
<evidence type="ECO:0000259" key="1">
    <source>
        <dbReference type="Pfam" id="PF17193"/>
    </source>
</evidence>
<reference evidence="2 3" key="1">
    <citation type="submission" date="2018-06" db="EMBL/GenBank/DDBJ databases">
        <authorList>
            <consortium name="Pathogen Informatics"/>
            <person name="Doyle S."/>
        </authorList>
    </citation>
    <scope>NUCLEOTIDE SEQUENCE [LARGE SCALE GENOMIC DNA]</scope>
    <source>
        <strain evidence="2 3">NCTC8297</strain>
    </source>
</reference>
<dbReference type="AlphaFoldDB" id="A0A379TDB8"/>